<dbReference type="GO" id="GO:0004588">
    <property type="term" value="F:orotate phosphoribosyltransferase activity"/>
    <property type="evidence" value="ECO:0007669"/>
    <property type="project" value="UniProtKB-UniRule"/>
</dbReference>
<comment type="function">
    <text evidence="7">Catalyzes the transfer of a ribosyl phosphate group from 5-phosphoribose 1-diphosphate to orotate, leading to the formation of orotidine monophosphate (OMP).</text>
</comment>
<dbReference type="UniPathway" id="UPA00070">
    <property type="reaction ID" value="UER00119"/>
</dbReference>
<comment type="pathway">
    <text evidence="1 7">Pyrimidine metabolism; UMP biosynthesis via de novo pathway; UMP from orotate: step 1/2.</text>
</comment>
<comment type="caution">
    <text evidence="9">The sequence shown here is derived from an EMBL/GenBank/DDBJ whole genome shotgun (WGS) entry which is preliminary data.</text>
</comment>
<comment type="cofactor">
    <cofactor evidence="7">
        <name>Mg(2+)</name>
        <dbReference type="ChEBI" id="CHEBI:18420"/>
    </cofactor>
</comment>
<evidence type="ECO:0000259" key="8">
    <source>
        <dbReference type="Pfam" id="PF00156"/>
    </source>
</evidence>
<dbReference type="InterPro" id="IPR006273">
    <property type="entry name" value="Orotate_PRibTrfase_bac"/>
</dbReference>
<organism evidence="9">
    <name type="scientific">Fervidobacterium pennivorans</name>
    <dbReference type="NCBI Taxonomy" id="93466"/>
    <lineage>
        <taxon>Bacteria</taxon>
        <taxon>Thermotogati</taxon>
        <taxon>Thermotogota</taxon>
        <taxon>Thermotogae</taxon>
        <taxon>Thermotogales</taxon>
        <taxon>Fervidobacteriaceae</taxon>
        <taxon>Fervidobacterium</taxon>
    </lineage>
</organism>
<comment type="similarity">
    <text evidence="7">Belongs to the purine/pyrimidine phosphoribosyltransferase family. PyrE subfamily.</text>
</comment>
<dbReference type="InterPro" id="IPR023031">
    <property type="entry name" value="OPRT"/>
</dbReference>
<keyword evidence="4 7" id="KW-0808">Transferase</keyword>
<dbReference type="Pfam" id="PF00156">
    <property type="entry name" value="Pribosyltran"/>
    <property type="match status" value="1"/>
</dbReference>
<dbReference type="SUPFAM" id="SSF53271">
    <property type="entry name" value="PRTase-like"/>
    <property type="match status" value="1"/>
</dbReference>
<evidence type="ECO:0000256" key="5">
    <source>
        <dbReference type="ARBA" id="ARBA00022842"/>
    </source>
</evidence>
<keyword evidence="3 7" id="KW-0328">Glycosyltransferase</keyword>
<gene>
    <name evidence="7" type="primary">pyrE</name>
    <name evidence="9" type="ORF">ENT72_06185</name>
</gene>
<evidence type="ECO:0000256" key="7">
    <source>
        <dbReference type="HAMAP-Rule" id="MF_01208"/>
    </source>
</evidence>
<feature type="binding site" evidence="7">
    <location>
        <position position="150"/>
    </location>
    <ligand>
        <name>orotate</name>
        <dbReference type="ChEBI" id="CHEBI:30839"/>
    </ligand>
</feature>
<dbReference type="AlphaFoldDB" id="A0A7C4VW57"/>
<dbReference type="Gene3D" id="3.40.50.2020">
    <property type="match status" value="1"/>
</dbReference>
<dbReference type="GO" id="GO:0044205">
    <property type="term" value="P:'de novo' UMP biosynthetic process"/>
    <property type="evidence" value="ECO:0007669"/>
    <property type="project" value="UniProtKB-UniRule"/>
</dbReference>
<feature type="binding site" description="in other chain" evidence="7">
    <location>
        <begin position="118"/>
        <end position="126"/>
    </location>
    <ligand>
        <name>5-phospho-alpha-D-ribose 1-diphosphate</name>
        <dbReference type="ChEBI" id="CHEBI:58017"/>
        <note>ligand shared between dimeric partners</note>
    </ligand>
</feature>
<comment type="subunit">
    <text evidence="7">Homodimer.</text>
</comment>
<evidence type="ECO:0000256" key="2">
    <source>
        <dbReference type="ARBA" id="ARBA00011971"/>
    </source>
</evidence>
<protein>
    <recommendedName>
        <fullName evidence="2 7">Orotate phosphoribosyltransferase</fullName>
        <shortName evidence="7">OPRT</shortName>
        <shortName evidence="7">OPRTase</shortName>
        <ecNumber evidence="2 7">2.4.2.10</ecNumber>
    </recommendedName>
</protein>
<dbReference type="OrthoDB" id="9783570at2"/>
<comment type="catalytic activity">
    <reaction evidence="7">
        <text>orotidine 5'-phosphate + diphosphate = orotate + 5-phospho-alpha-D-ribose 1-diphosphate</text>
        <dbReference type="Rhea" id="RHEA:10380"/>
        <dbReference type="ChEBI" id="CHEBI:30839"/>
        <dbReference type="ChEBI" id="CHEBI:33019"/>
        <dbReference type="ChEBI" id="CHEBI:57538"/>
        <dbReference type="ChEBI" id="CHEBI:58017"/>
        <dbReference type="EC" id="2.4.2.10"/>
    </reaction>
</comment>
<evidence type="ECO:0000256" key="6">
    <source>
        <dbReference type="ARBA" id="ARBA00022975"/>
    </source>
</evidence>
<dbReference type="NCBIfam" id="TIGR01367">
    <property type="entry name" value="pyrE_Therm"/>
    <property type="match status" value="1"/>
</dbReference>
<comment type="caution">
    <text evidence="7">Lacks conserved residue(s) required for the propagation of feature annotation.</text>
</comment>
<feature type="domain" description="Phosphoribosyltransferase" evidence="8">
    <location>
        <begin position="44"/>
        <end position="155"/>
    </location>
</feature>
<dbReference type="HAMAP" id="MF_01208">
    <property type="entry name" value="PyrE"/>
    <property type="match status" value="1"/>
</dbReference>
<dbReference type="InterPro" id="IPR000836">
    <property type="entry name" value="PRTase_dom"/>
</dbReference>
<dbReference type="EMBL" id="DSZT01000196">
    <property type="protein sequence ID" value="HGU42483.1"/>
    <property type="molecule type" value="Genomic_DNA"/>
</dbReference>
<dbReference type="InterPro" id="IPR029057">
    <property type="entry name" value="PRTase-like"/>
</dbReference>
<name>A0A7C4VW57_FERPE</name>
<dbReference type="GO" id="GO:0019856">
    <property type="term" value="P:pyrimidine nucleobase biosynthetic process"/>
    <property type="evidence" value="ECO:0007669"/>
    <property type="project" value="InterPro"/>
</dbReference>
<dbReference type="CDD" id="cd06223">
    <property type="entry name" value="PRTases_typeI"/>
    <property type="match status" value="1"/>
</dbReference>
<proteinExistence type="inferred from homology"/>
<dbReference type="GO" id="GO:0000287">
    <property type="term" value="F:magnesium ion binding"/>
    <property type="evidence" value="ECO:0007669"/>
    <property type="project" value="UniProtKB-UniRule"/>
</dbReference>
<evidence type="ECO:0000256" key="3">
    <source>
        <dbReference type="ARBA" id="ARBA00022676"/>
    </source>
</evidence>
<dbReference type="EC" id="2.4.2.10" evidence="2 7"/>
<keyword evidence="5 7" id="KW-0460">Magnesium</keyword>
<accession>A0A7C4VW57</accession>
<dbReference type="PANTHER" id="PTHR19278:SF9">
    <property type="entry name" value="URIDINE 5'-MONOPHOSPHATE SYNTHASE"/>
    <property type="match status" value="1"/>
</dbReference>
<evidence type="ECO:0000313" key="9">
    <source>
        <dbReference type="EMBL" id="HGU42483.1"/>
    </source>
</evidence>
<evidence type="ECO:0000256" key="1">
    <source>
        <dbReference type="ARBA" id="ARBA00004889"/>
    </source>
</evidence>
<keyword evidence="6 7" id="KW-0665">Pyrimidine biosynthesis</keyword>
<dbReference type="PANTHER" id="PTHR19278">
    <property type="entry name" value="OROTATE PHOSPHORIBOSYLTRANSFERASE"/>
    <property type="match status" value="1"/>
</dbReference>
<sequence>MEMINEKVLEILRKTGALLDGHFILSSGLHSPNYVQCAKVFEYPKYGEQIGELIARKILDAGVDVDVVVGPALGGIIVAYEVGKKLNARAIFAEREDNVMKLRRGFEIHKGEKVLIVEDVVTTGKSTFEVVEVVESYGGQIVGFASVINRSGKENPFEEINQKFKGKPYFYLVKFDFPTYNPEDCPLCKSGIPAVKPGSRKMNAK</sequence>
<evidence type="ECO:0000256" key="4">
    <source>
        <dbReference type="ARBA" id="ARBA00022679"/>
    </source>
</evidence>
<feature type="binding site" evidence="7">
    <location>
        <position position="122"/>
    </location>
    <ligand>
        <name>orotate</name>
        <dbReference type="ChEBI" id="CHEBI:30839"/>
    </ligand>
</feature>
<reference evidence="9" key="1">
    <citation type="journal article" date="2020" name="mSystems">
        <title>Genome- and Community-Level Interaction Insights into Carbon Utilization and Element Cycling Functions of Hydrothermarchaeota in Hydrothermal Sediment.</title>
        <authorList>
            <person name="Zhou Z."/>
            <person name="Liu Y."/>
            <person name="Xu W."/>
            <person name="Pan J."/>
            <person name="Luo Z.H."/>
            <person name="Li M."/>
        </authorList>
    </citation>
    <scope>NUCLEOTIDE SEQUENCE [LARGE SCALE GENOMIC DNA]</scope>
    <source>
        <strain evidence="9">SpSt-604</strain>
    </source>
</reference>